<comment type="caution">
    <text evidence="2">The sequence shown here is derived from an EMBL/GenBank/DDBJ whole genome shotgun (WGS) entry which is preliminary data.</text>
</comment>
<gene>
    <name evidence="2" type="ORF">VKT23_000182</name>
</gene>
<sequence length="530" mass="58029">MLYTTSQLHYIVEGGDSPLTPSTDSANSTLNSVSNSVESLQPPSAPSMPPSTSQTQNISNLSTLYDEWKKELVSKLKEGALVHRHPGATVLTSYLYPALKSSNGHIPVPIQDYLNFCQQNPFVPVINCFCALPARCFEIKNSRNTSLNGKWAFGCAKSPSNVFNIQCKFFVIDPFCLRKLQYLGLYSEKGPMKSVLSSIYKPFTSPSKKLGTGSSMVTNSVSTFEKAKPEPFPMSPPPATVTQHSYTLNNALGQNKTAGSSNGLGDNAGDILPADTEKKSAAEVIADAYNEIARAAEDEGLLSPIVKGKGKGKARAMNEDFDNNPAMVFGTPDEFDGMNSLGPPSSQPRIYLADLAPKAEEPIELTDSEPVPKVIDSEPIEITDSSDPEYAKPPARPLLKRSQLKRTRKIEDDYDSDDDEIEFIGIKKGPIAGSSKKQKISDHNVPGTSKLKGSTTHRRPEPGAPLKPGLAREVQKSLQSEFNDHKDVSDRAIKNGMTAGLWKTWKDQFYVCPRCSRVYFRSMNFPHHCT</sequence>
<feature type="region of interest" description="Disordered" evidence="1">
    <location>
        <begin position="432"/>
        <end position="470"/>
    </location>
</feature>
<name>A0ABR1K8U4_9AGAR</name>
<proteinExistence type="predicted"/>
<evidence type="ECO:0000256" key="1">
    <source>
        <dbReference type="SAM" id="MobiDB-lite"/>
    </source>
</evidence>
<evidence type="ECO:0000313" key="3">
    <source>
        <dbReference type="Proteomes" id="UP001498398"/>
    </source>
</evidence>
<organism evidence="2 3">
    <name type="scientific">Marasmiellus scandens</name>
    <dbReference type="NCBI Taxonomy" id="2682957"/>
    <lineage>
        <taxon>Eukaryota</taxon>
        <taxon>Fungi</taxon>
        <taxon>Dikarya</taxon>
        <taxon>Basidiomycota</taxon>
        <taxon>Agaricomycotina</taxon>
        <taxon>Agaricomycetes</taxon>
        <taxon>Agaricomycetidae</taxon>
        <taxon>Agaricales</taxon>
        <taxon>Marasmiineae</taxon>
        <taxon>Omphalotaceae</taxon>
        <taxon>Marasmiellus</taxon>
    </lineage>
</organism>
<evidence type="ECO:0000313" key="2">
    <source>
        <dbReference type="EMBL" id="KAK7472068.1"/>
    </source>
</evidence>
<feature type="compositionally biased region" description="Polar residues" evidence="1">
    <location>
        <begin position="19"/>
        <end position="38"/>
    </location>
</feature>
<protein>
    <recommendedName>
        <fullName evidence="4">C2H2-type domain-containing protein</fullName>
    </recommendedName>
</protein>
<evidence type="ECO:0008006" key="4">
    <source>
        <dbReference type="Google" id="ProtNLM"/>
    </source>
</evidence>
<feature type="region of interest" description="Disordered" evidence="1">
    <location>
        <begin position="13"/>
        <end position="56"/>
    </location>
</feature>
<accession>A0ABR1K8U4</accession>
<reference evidence="2 3" key="1">
    <citation type="submission" date="2024-01" db="EMBL/GenBank/DDBJ databases">
        <title>A draft genome for the cacao thread blight pathogen Marasmiellus scandens.</title>
        <authorList>
            <person name="Baruah I.K."/>
            <person name="Leung J."/>
            <person name="Bukari Y."/>
            <person name="Amoako-Attah I."/>
            <person name="Meinhardt L.W."/>
            <person name="Bailey B.A."/>
            <person name="Cohen S.P."/>
        </authorList>
    </citation>
    <scope>NUCLEOTIDE SEQUENCE [LARGE SCALE GENOMIC DNA]</scope>
    <source>
        <strain evidence="2 3">GH-19</strain>
    </source>
</reference>
<dbReference type="EMBL" id="JBANRG010000001">
    <property type="protein sequence ID" value="KAK7472068.1"/>
    <property type="molecule type" value="Genomic_DNA"/>
</dbReference>
<keyword evidence="3" id="KW-1185">Reference proteome</keyword>
<dbReference type="Proteomes" id="UP001498398">
    <property type="component" value="Unassembled WGS sequence"/>
</dbReference>